<protein>
    <recommendedName>
        <fullName evidence="4">FLYWCH-type domain-containing protein</fullName>
    </recommendedName>
</protein>
<evidence type="ECO:0000256" key="1">
    <source>
        <dbReference type="ARBA" id="ARBA00022723"/>
    </source>
</evidence>
<evidence type="ECO:0000259" key="4">
    <source>
        <dbReference type="Pfam" id="PF04500"/>
    </source>
</evidence>
<feature type="domain" description="FLYWCH-type" evidence="4">
    <location>
        <begin position="199"/>
        <end position="257"/>
    </location>
</feature>
<organism evidence="5 6">
    <name type="scientific">Chilo suppressalis</name>
    <name type="common">Asiatic rice borer moth</name>
    <dbReference type="NCBI Taxonomy" id="168631"/>
    <lineage>
        <taxon>Eukaryota</taxon>
        <taxon>Metazoa</taxon>
        <taxon>Ecdysozoa</taxon>
        <taxon>Arthropoda</taxon>
        <taxon>Hexapoda</taxon>
        <taxon>Insecta</taxon>
        <taxon>Pterygota</taxon>
        <taxon>Neoptera</taxon>
        <taxon>Endopterygota</taxon>
        <taxon>Lepidoptera</taxon>
        <taxon>Glossata</taxon>
        <taxon>Ditrysia</taxon>
        <taxon>Pyraloidea</taxon>
        <taxon>Crambidae</taxon>
        <taxon>Crambinae</taxon>
        <taxon>Chilo</taxon>
    </lineage>
</organism>
<evidence type="ECO:0000256" key="2">
    <source>
        <dbReference type="ARBA" id="ARBA00022771"/>
    </source>
</evidence>
<reference evidence="5" key="1">
    <citation type="submission" date="2021-12" db="EMBL/GenBank/DDBJ databases">
        <authorList>
            <person name="King R."/>
        </authorList>
    </citation>
    <scope>NUCLEOTIDE SEQUENCE</scope>
</reference>
<dbReference type="EMBL" id="OU963906">
    <property type="protein sequence ID" value="CAH0399068.1"/>
    <property type="molecule type" value="Genomic_DNA"/>
</dbReference>
<sequence length="261" mass="30316">MGNNRYTVHQNEGIKPTPASLRMSSYHLVSGHPTLRLPSCGLHVEEAQILEYDLNLEKISVPIYYKYHSFTFCRNLKGNLVLIIDNYRFNKDIERNKKVFWRCVKRNYGCKVSAVTRRAIRIIGDEEVTKHLEPLQLCRDVASLSAFYRLYHGECSEELLFLIPPSPFLQRITCVGLRCHRLTVATIPTRTKKSVYCEYVINKEGNRVLLINGHRFNKQGGTGVKVVWRCNKRNEGCKARVWTVEDVIIKYVNHHEHNKGQ</sequence>
<evidence type="ECO:0000256" key="3">
    <source>
        <dbReference type="ARBA" id="ARBA00022833"/>
    </source>
</evidence>
<dbReference type="Proteomes" id="UP001153292">
    <property type="component" value="Chromosome 13"/>
</dbReference>
<keyword evidence="1" id="KW-0479">Metal-binding</keyword>
<evidence type="ECO:0000313" key="5">
    <source>
        <dbReference type="EMBL" id="CAH0399068.1"/>
    </source>
</evidence>
<accession>A0ABN8AVZ2</accession>
<dbReference type="Gene3D" id="2.20.25.240">
    <property type="match status" value="2"/>
</dbReference>
<gene>
    <name evidence="5" type="ORF">CHILSU_LOCUS2199</name>
</gene>
<proteinExistence type="predicted"/>
<name>A0ABN8AVZ2_CHISP</name>
<keyword evidence="6" id="KW-1185">Reference proteome</keyword>
<dbReference type="Pfam" id="PF04500">
    <property type="entry name" value="FLYWCH"/>
    <property type="match status" value="2"/>
</dbReference>
<evidence type="ECO:0000313" key="6">
    <source>
        <dbReference type="Proteomes" id="UP001153292"/>
    </source>
</evidence>
<keyword evidence="2" id="KW-0863">Zinc-finger</keyword>
<dbReference type="InterPro" id="IPR007588">
    <property type="entry name" value="Znf_FLYWCH"/>
</dbReference>
<feature type="domain" description="FLYWCH-type" evidence="4">
    <location>
        <begin position="72"/>
        <end position="118"/>
    </location>
</feature>
<keyword evidence="3" id="KW-0862">Zinc</keyword>